<dbReference type="CDD" id="cd23287">
    <property type="entry name" value="beta-trefoil_MIR_ITPR1"/>
    <property type="match status" value="1"/>
</dbReference>
<feature type="region of interest" description="Disordered" evidence="20">
    <location>
        <begin position="1711"/>
        <end position="1749"/>
    </location>
</feature>
<comment type="function">
    <text evidence="19">Receptor for inositol 1,4,5-trisphosphate, a second messenger that mediates the release of intracellular calcium.</text>
</comment>
<dbReference type="InterPro" id="IPR015925">
    <property type="entry name" value="Ryanodine_IP3_receptor"/>
</dbReference>
<dbReference type="InterPro" id="IPR016024">
    <property type="entry name" value="ARM-type_fold"/>
</dbReference>
<dbReference type="CTD" id="3708"/>
<dbReference type="InterPro" id="IPR016093">
    <property type="entry name" value="MIR_motif"/>
</dbReference>
<evidence type="ECO:0000256" key="18">
    <source>
        <dbReference type="ARBA" id="ARBA00036634"/>
    </source>
</evidence>
<evidence type="ECO:0000256" key="5">
    <source>
        <dbReference type="ARBA" id="ARBA00022568"/>
    </source>
</evidence>
<comment type="catalytic activity">
    <reaction evidence="18">
        <text>Ca(2+)(in) = Ca(2+)(out)</text>
        <dbReference type="Rhea" id="RHEA:29671"/>
        <dbReference type="ChEBI" id="CHEBI:29108"/>
    </reaction>
</comment>
<evidence type="ECO:0000256" key="1">
    <source>
        <dbReference type="ARBA" id="ARBA00004477"/>
    </source>
</evidence>
<evidence type="ECO:0000256" key="15">
    <source>
        <dbReference type="ARBA" id="ARBA00023286"/>
    </source>
</evidence>
<evidence type="ECO:0000256" key="10">
    <source>
        <dbReference type="ARBA" id="ARBA00022837"/>
    </source>
</evidence>
<feature type="compositionally biased region" description="Low complexity" evidence="20">
    <location>
        <begin position="1005"/>
        <end position="1020"/>
    </location>
</feature>
<keyword evidence="4 19" id="KW-0813">Transport</keyword>
<dbReference type="RefSeq" id="XP_022353770.1">
    <property type="nucleotide sequence ID" value="XM_022498062.1"/>
</dbReference>
<feature type="compositionally biased region" description="Basic and acidic residues" evidence="20">
    <location>
        <begin position="1842"/>
        <end position="1856"/>
    </location>
</feature>
<feature type="region of interest" description="Disordered" evidence="20">
    <location>
        <begin position="2680"/>
        <end position="2709"/>
    </location>
</feature>
<evidence type="ECO:0000256" key="11">
    <source>
        <dbReference type="ARBA" id="ARBA00022989"/>
    </source>
</evidence>
<dbReference type="InterPro" id="IPR000699">
    <property type="entry name" value="RIH_dom"/>
</dbReference>
<evidence type="ECO:0000313" key="22">
    <source>
        <dbReference type="Proteomes" id="UP000248482"/>
    </source>
</evidence>
<keyword evidence="6 19" id="KW-0107">Calcium channel</keyword>
<evidence type="ECO:0000256" key="7">
    <source>
        <dbReference type="ARBA" id="ARBA00022692"/>
    </source>
</evidence>
<feature type="region of interest" description="Disordered" evidence="20">
    <location>
        <begin position="1005"/>
        <end position="1027"/>
    </location>
</feature>
<dbReference type="KEGG" id="elk:111144005"/>
<evidence type="ECO:0000256" key="20">
    <source>
        <dbReference type="SAM" id="MobiDB-lite"/>
    </source>
</evidence>
<dbReference type="PROSITE" id="PS50919">
    <property type="entry name" value="MIR"/>
    <property type="match status" value="3"/>
</dbReference>
<dbReference type="Pfam" id="PF01365">
    <property type="entry name" value="RYDR_ITPR"/>
    <property type="match status" value="2"/>
</dbReference>
<dbReference type="OrthoDB" id="76898at2759"/>
<evidence type="ECO:0000256" key="12">
    <source>
        <dbReference type="ARBA" id="ARBA00023065"/>
    </source>
</evidence>
<keyword evidence="12 19" id="KW-0406">Ion transport</keyword>
<keyword evidence="16 19" id="KW-0407">Ion channel</keyword>
<keyword evidence="10 19" id="KW-0106">Calcium</keyword>
<evidence type="ECO:0000256" key="2">
    <source>
        <dbReference type="ARBA" id="ARBA00004638"/>
    </source>
</evidence>
<feature type="compositionally biased region" description="Basic and acidic residues" evidence="20">
    <location>
        <begin position="1891"/>
        <end position="1900"/>
    </location>
</feature>
<dbReference type="GO" id="GO:0005220">
    <property type="term" value="F:inositol 1,4,5-trisphosphate-gated calcium channel activity"/>
    <property type="evidence" value="ECO:0007669"/>
    <property type="project" value="UniProtKB-UniRule"/>
</dbReference>
<feature type="transmembrane region" description="Helical" evidence="19">
    <location>
        <begin position="2268"/>
        <end position="2286"/>
    </location>
</feature>
<evidence type="ECO:0000256" key="3">
    <source>
        <dbReference type="ARBA" id="ARBA00009453"/>
    </source>
</evidence>
<evidence type="ECO:0000313" key="23">
    <source>
        <dbReference type="RefSeq" id="XP_022353770.1"/>
    </source>
</evidence>
<evidence type="ECO:0000256" key="14">
    <source>
        <dbReference type="ARBA" id="ARBA00023170"/>
    </source>
</evidence>
<evidence type="ECO:0000256" key="19">
    <source>
        <dbReference type="RuleBase" id="RU368044"/>
    </source>
</evidence>
<dbReference type="PANTHER" id="PTHR45816:SF2">
    <property type="entry name" value="INOSITOL 1,4,5-TRISPHOSPHATE RECEPTOR"/>
    <property type="match status" value="1"/>
</dbReference>
<dbReference type="Gene3D" id="2.80.10.50">
    <property type="match status" value="2"/>
</dbReference>
<evidence type="ECO:0000256" key="9">
    <source>
        <dbReference type="ARBA" id="ARBA00022824"/>
    </source>
</evidence>
<dbReference type="Proteomes" id="UP000248482">
    <property type="component" value="Unplaced"/>
</dbReference>
<dbReference type="SMART" id="SM00472">
    <property type="entry name" value="MIR"/>
    <property type="match status" value="4"/>
</dbReference>
<keyword evidence="9 19" id="KW-0256">Endoplasmic reticulum</keyword>
<dbReference type="Pfam" id="PF00520">
    <property type="entry name" value="Ion_trans"/>
    <property type="match status" value="1"/>
</dbReference>
<keyword evidence="11 19" id="KW-1133">Transmembrane helix</keyword>
<keyword evidence="7 19" id="KW-0812">Transmembrane</keyword>
<comment type="subunit">
    <text evidence="19">Homotetramer.</text>
</comment>
<keyword evidence="5 19" id="KW-0109">Calcium transport</keyword>
<dbReference type="Pfam" id="PF08709">
    <property type="entry name" value="Ins145_P3_rec"/>
    <property type="match status" value="1"/>
</dbReference>
<evidence type="ECO:0000256" key="6">
    <source>
        <dbReference type="ARBA" id="ARBA00022673"/>
    </source>
</evidence>
<feature type="compositionally biased region" description="Gly residues" evidence="20">
    <location>
        <begin position="1730"/>
        <end position="1740"/>
    </location>
</feature>
<evidence type="ECO:0000256" key="4">
    <source>
        <dbReference type="ARBA" id="ARBA00022448"/>
    </source>
</evidence>
<comment type="similarity">
    <text evidence="3 19">Belongs to the InsP3 receptor family.</text>
</comment>
<dbReference type="GO" id="GO:0005791">
    <property type="term" value="C:rough endoplasmic reticulum"/>
    <property type="evidence" value="ECO:0007669"/>
    <property type="project" value="UniProtKB-ARBA"/>
</dbReference>
<keyword evidence="17" id="KW-0968">Cytoplasmic vesicle</keyword>
<gene>
    <name evidence="23" type="primary">LOC111144005</name>
</gene>
<keyword evidence="13 19" id="KW-0472">Membrane</keyword>
<dbReference type="SUPFAM" id="SSF100909">
    <property type="entry name" value="IP3 receptor type 1 binding core, domain 2"/>
    <property type="match status" value="2"/>
</dbReference>
<evidence type="ECO:0000256" key="16">
    <source>
        <dbReference type="ARBA" id="ARBA00023303"/>
    </source>
</evidence>
<dbReference type="GO" id="GO:0051209">
    <property type="term" value="P:release of sequestered calcium ion into cytosol"/>
    <property type="evidence" value="ECO:0007669"/>
    <property type="project" value="UniProtKB-UniRule"/>
</dbReference>
<dbReference type="GO" id="GO:0070679">
    <property type="term" value="F:inositol 1,4,5 trisphosphate binding"/>
    <property type="evidence" value="ECO:0007669"/>
    <property type="project" value="UniProtKB-UniRule"/>
</dbReference>
<feature type="region of interest" description="Disordered" evidence="20">
    <location>
        <begin position="1891"/>
        <end position="1912"/>
    </location>
</feature>
<proteinExistence type="inferred from homology"/>
<feature type="region of interest" description="Disordered" evidence="20">
    <location>
        <begin position="1841"/>
        <end position="1871"/>
    </location>
</feature>
<keyword evidence="22" id="KW-1185">Reference proteome</keyword>
<keyword evidence="8" id="KW-0677">Repeat</keyword>
<feature type="region of interest" description="Disordered" evidence="20">
    <location>
        <begin position="1137"/>
        <end position="1169"/>
    </location>
</feature>
<dbReference type="FunFam" id="2.80.10.50:FF:000002">
    <property type="entry name" value="Inositol 1,4,5-trisphosphate receptor type 2"/>
    <property type="match status" value="1"/>
</dbReference>
<feature type="transmembrane region" description="Helical" evidence="19">
    <location>
        <begin position="2400"/>
        <end position="2422"/>
    </location>
</feature>
<dbReference type="GO" id="GO:0005789">
    <property type="term" value="C:endoplasmic reticulum membrane"/>
    <property type="evidence" value="ECO:0007669"/>
    <property type="project" value="UniProtKB-SubCell"/>
</dbReference>
<dbReference type="InterPro" id="IPR036300">
    <property type="entry name" value="MIR_dom_sf"/>
</dbReference>
<dbReference type="STRING" id="391180.A0A2Y9J7B5"/>
<feature type="domain" description="MIR" evidence="21">
    <location>
        <begin position="231"/>
        <end position="287"/>
    </location>
</feature>
<keyword evidence="14 19" id="KW-0675">Receptor</keyword>
<feature type="compositionally biased region" description="Basic and acidic residues" evidence="20">
    <location>
        <begin position="1149"/>
        <end position="1167"/>
    </location>
</feature>
<dbReference type="PANTHER" id="PTHR45816">
    <property type="entry name" value="MIR DOMAIN-CONTAINING PROTEIN"/>
    <property type="match status" value="1"/>
</dbReference>
<evidence type="ECO:0000259" key="21">
    <source>
        <dbReference type="PROSITE" id="PS50919"/>
    </source>
</evidence>
<dbReference type="PRINTS" id="PR00779">
    <property type="entry name" value="INSP3RECEPTR"/>
</dbReference>
<dbReference type="Gene3D" id="1.25.10.30">
    <property type="entry name" value="IP3 receptor type 1 binding core, RIH domain"/>
    <property type="match status" value="1"/>
</dbReference>
<dbReference type="InterPro" id="IPR005821">
    <property type="entry name" value="Ion_trans_dom"/>
</dbReference>
<dbReference type="SUPFAM" id="SSF48371">
    <property type="entry name" value="ARM repeat"/>
    <property type="match status" value="1"/>
</dbReference>
<dbReference type="SUPFAM" id="SSF82109">
    <property type="entry name" value="MIR domain"/>
    <property type="match status" value="2"/>
</dbReference>
<dbReference type="GO" id="GO:0030658">
    <property type="term" value="C:transport vesicle membrane"/>
    <property type="evidence" value="ECO:0007669"/>
    <property type="project" value="UniProtKB-SubCell"/>
</dbReference>
<dbReference type="Gene3D" id="1.10.287.70">
    <property type="match status" value="1"/>
</dbReference>
<feature type="transmembrane region" description="Helical" evidence="19">
    <location>
        <begin position="2234"/>
        <end position="2256"/>
    </location>
</feature>
<protein>
    <recommendedName>
        <fullName evidence="19">Inositol 1,4,5-trisphosphate receptor</fullName>
    </recommendedName>
</protein>
<evidence type="ECO:0000256" key="13">
    <source>
        <dbReference type="ARBA" id="ARBA00023136"/>
    </source>
</evidence>
<dbReference type="Pfam" id="PF02815">
    <property type="entry name" value="MIR"/>
    <property type="match status" value="1"/>
</dbReference>
<evidence type="ECO:0000256" key="8">
    <source>
        <dbReference type="ARBA" id="ARBA00022737"/>
    </source>
</evidence>
<comment type="subcellular location">
    <subcellularLocation>
        <location evidence="2">Cytoplasmic vesicle</location>
        <location evidence="2">Secretory vesicle membrane</location>
        <topology evidence="2">Multi-pass membrane protein</topology>
    </subcellularLocation>
    <subcellularLocation>
        <location evidence="1 19">Endoplasmic reticulum membrane</location>
        <topology evidence="1 19">Multi-pass membrane protein</topology>
    </subcellularLocation>
</comment>
<dbReference type="InterPro" id="IPR000493">
    <property type="entry name" value="InsP3_rcpt"/>
</dbReference>
<sequence length="2709" mass="308556">MSDKMSSFLHIGDICSLYAEGSTNGFISTLGLVDDRCVVQPEAGDLNNPPKKFRDCLFKLCPMNRYSAQKQFWKAAKPGANSTTDAVLLNKLHHAADLEKKQNETENRKLLGTVIQYGNVIQLLHLKSNKYLTVNKRLPALLEKNAMRVTLDEAGNEGSWFYIQPFYKLRSIGDSVVIGDKVVLNPVNAGQPLHASSHQLVDNPGCNEVNSVNCNTSWKIVLFMKWSDNKDDILKGGDVVRLFHAEQEKFLTCDEHRKKQHVFLRTTGRQSATSATSSKALWEVEVVQHDPCRGGAGYWNSLFRFKHLATGHYLAAEVDPDFEEECLEFQPSVDPDQDASRSRLRNAQEKMVYSLVSVPEGNDISSIFELDPTTLRGGDSLVPRNSYVRLRHLCTNTWVHSTNIPIDKEEEKPVMLKIGTSPVKEDKEAFAIVPVSPAEVRDLDFANDASKVLGSIAGKLEKGTITQNERRSVTKLLEDLVYFVTGGTNSGQDVLEVVFSKPNRERQKLMREQNILKQIFKLLQAPFTDCGDGPMLRLEELGDQRHAPFRHICRLCYRVLRHSQQDYRKNQEYIAKQFGFMQKQIGYDVLAEDTITALLHNNRKLLEKHITAAEIDTFVSLVRKNREPRFLDYLSDLCVSMNKSIPVTQELICKAVLNPTNADILIETKLVLSRFEFEGVSTGENALEAGEDEEEVWLFWRDSSKEIRSKSVRELAQDAKEGQKEDRDVLSYYRYQLNLFARMCLDRQYLAINEISGQLDVDLILRCMSDENLPYDLRASFCRLMLHMHVDRDPQEQVTPVKYARLWSEIPSEIAIDDYDSSGTSKDEIKERFAQTMEFVEEYLRDVVCQRFPFSDKEKNKLTFEVVNLARNLIYFGFYNFSDLLRLTKILLAILDCVHVTTIFPISKMAKGEENKGSNVMRSIHGVGELMTQVVLRGGGFLPMTPMAAAPEGNVKQAEPEKEDIMVMDTKLKIIEILQFILNVRLDYRISCLLCIFKREFDESNSQTSETSSGNSSQEGPSNVPGTLDFEHIEEQAEGIFGGSEENTPLDLDDHGGRTFLRVLLHLTMHDYPPLVSGALQLLFRHFSQRQEVLQAFKQVQLLVTSQDVDNYKQIKQDLDQLRSIVEKSELWVYKGQGPDEAMDGASGENEHKKTEDGNNKSQKHESTSSYNYRVVKEILIRLSKLCVQESASVRKSRKQQQRLLRNMGAHAVVLELLQIPYEKAEDTKMQEIMRLAHEFLQNFCAGNQQNQALLHKHINLFLNPGILEAVTMQHIFMNNFQLCSEINERVVQHFVHCIETHGRNVQYIKFLQTIVKAEGKFIKKCQDMVMAELVNSGEDVLVFYNDRASFQTLIQMMRSERDRMDENSPLMYHIHLVELLAVCTEGKNVYTEIKCNSLLPLDDIVRVVTHEDCIPEVKIAYINFLNHCYVDTEVEMKEIYTSNHMWKLFENFLVDICRACNNTSDRKHADSILEKYVTEIVMSIVTTFFSSPFSDQSTTLQTRQPVFVQLLQGVFRVYHCNWLMPSQKASVESCIRVLSDVAKSRAIAIPVDLDSQVNNLFLKSHNIVQKTAMNWRLTARNAARRDSVLAASRDYRNIIERLQDIVSALEDRLRPLVQAELSVLVDVLHRPELLFPENTDARRKCESGGFICKLIKHTKQLLEENEEKLCIKVLQTLREMMTKDRGYGEKGEALRQILVNRYYGNIRPSGRRESLTSFGNGPLSPGGPSKPGGGGGGSGSSSTSRGEMSLAEVQCHLDKEGASNLVIDLIMNASSDRVFHESILLAIALLEGGNTTIQHSFFCRLTEDKKSERFFKVFYDRMKVAQQEIKATVTVNTSDLGNKKKDDEVDRDAPSRKKAKEPSTQITEEVRDQLLEASAATRKAFSTFRREADPDDHYQSGEGTQATADKTKDELEMSAVITIMQPILRFLQLLCENHNRDLQNFLRCQNNKTNYNLVCETLQFLDCICGSTTGGLGLLGLYINEKNVALINQTLESLTEYCQGPCHENQNCIATHESNGIDIITALILNDINPLGKKRMDLVLELKNNASKLLLAIMESRHDSENAERILYNMRPKELVEVIKKAYMQGEVEFEDGENGEDGAASPRNVGHNIYILAHQLARHNKELQTMLKPGGQVDGDEALEFYAKHTAQIEIVRLDRTMEQIVFPVPSICEFLTKESKLRIYYTTERDEQGSKINDFFLRSEDLFNEMNWQKKLRAQPVLYWCARNMSFWSSISFNLAVLMNLLVAFFYPFKGVRGGTLEPHWSGLLWTAMLISLAIVIALPKPHGIRALIASTILRLIFSVGLQPTLFLLGAFNVCNKIIFLMSFVGNCGTFTRGYRAMVLDVEFLYHLLYLLICAMGLFVHEFFYSLLLFDLVYREETLLNVIKSVTRNGRSIILTAVLALILVYLFSIVGYLFFKDDFILEVDRLPNETALPEAGESLASEFLYSDVCRVEPGENCSSPAPKEELVLAEETEQDKEHTCETLLMCIVTVLSHGLRSGGGVGDVLRKPSKEEPLFAARVIYDLLFFFMVIIIVLNLIFGVIIDTFADLRSEKQKKEEILKTTCFICGLERDKFDNKTVTFEEHIKEEHNMWHYLCFIVLVKVKDSTEYTGPESYVAEMIKERNLDWFPRMRAMSLVSSDSEGEQNELRNLQEKLESTMKLVTNLSGQLSELKDQMTEQRKQKQRIGLLGHPPHMNVNPQQPA</sequence>
<feature type="domain" description="MIR" evidence="21">
    <location>
        <begin position="112"/>
        <end position="166"/>
    </location>
</feature>
<accession>A0A2Y9J7B5</accession>
<keyword evidence="15 19" id="KW-1071">Ligand-gated ion channel</keyword>
<evidence type="ECO:0000256" key="17">
    <source>
        <dbReference type="ARBA" id="ARBA00023329"/>
    </source>
</evidence>
<feature type="transmembrane region" description="Helical" evidence="19">
    <location>
        <begin position="2530"/>
        <end position="2553"/>
    </location>
</feature>
<dbReference type="InterPro" id="IPR014821">
    <property type="entry name" value="Ins145_P3_rcpt"/>
</dbReference>
<dbReference type="GeneID" id="111144005"/>
<dbReference type="FunFam" id="1.25.10.30:FF:000001">
    <property type="entry name" value="Inositol 1,4,5-trisphosphate receptor, type 2"/>
    <property type="match status" value="1"/>
</dbReference>
<feature type="compositionally biased region" description="Low complexity" evidence="20">
    <location>
        <begin position="1718"/>
        <end position="1728"/>
    </location>
</feature>
<organism evidence="22 23">
    <name type="scientific">Enhydra lutris kenyoni</name>
    <name type="common">northern sea otter</name>
    <dbReference type="NCBI Taxonomy" id="391180"/>
    <lineage>
        <taxon>Eukaryota</taxon>
        <taxon>Metazoa</taxon>
        <taxon>Chordata</taxon>
        <taxon>Craniata</taxon>
        <taxon>Vertebrata</taxon>
        <taxon>Euteleostomi</taxon>
        <taxon>Mammalia</taxon>
        <taxon>Eutheria</taxon>
        <taxon>Laurasiatheria</taxon>
        <taxon>Carnivora</taxon>
        <taxon>Caniformia</taxon>
        <taxon>Musteloidea</taxon>
        <taxon>Mustelidae</taxon>
        <taxon>Lutrinae</taxon>
        <taxon>Enhydra</taxon>
    </lineage>
</organism>
<feature type="transmembrane region" description="Helical" evidence="19">
    <location>
        <begin position="2355"/>
        <end position="2380"/>
    </location>
</feature>
<reference evidence="23" key="1">
    <citation type="submission" date="2025-08" db="UniProtKB">
        <authorList>
            <consortium name="RefSeq"/>
        </authorList>
    </citation>
    <scope>IDENTIFICATION</scope>
    <source>
        <tissue evidence="23">Blood</tissue>
    </source>
</reference>
<dbReference type="InterPro" id="IPR035910">
    <property type="entry name" value="RyR/IP3R_RIH_dom_sf"/>
</dbReference>
<dbReference type="Pfam" id="PF08454">
    <property type="entry name" value="RIH_assoc"/>
    <property type="match status" value="1"/>
</dbReference>
<dbReference type="InterPro" id="IPR013662">
    <property type="entry name" value="RIH_assoc-dom"/>
</dbReference>
<feature type="domain" description="MIR" evidence="21">
    <location>
        <begin position="379"/>
        <end position="435"/>
    </location>
</feature>
<comment type="domain">
    <text evidence="19">The ITPR1 structure has a large solenoid CY assembly built around the central helical bundle made of the C-terminal domains from four ITPR1 subunits. The solenoid scaffold includes domains responsible for binding of ligands and regulatory proteins and is connected via an allosteric nexus at the cytosolic-membrane interface to the transmembrane channel assembly. Six transmembrane helices from each subunit form the central ion-conduction pore.</text>
</comment>
<name>A0A2Y9J7B5_ENHLU</name>